<evidence type="ECO:0000313" key="8">
    <source>
        <dbReference type="EMBL" id="SKA83551.1"/>
    </source>
</evidence>
<dbReference type="Proteomes" id="UP000190027">
    <property type="component" value="Unassembled WGS sequence"/>
</dbReference>
<dbReference type="InterPro" id="IPR006665">
    <property type="entry name" value="OmpA-like"/>
</dbReference>
<dbReference type="Gene3D" id="3.40.50.410">
    <property type="entry name" value="von Willebrand factor, type A domain"/>
    <property type="match status" value="1"/>
</dbReference>
<evidence type="ECO:0000313" key="9">
    <source>
        <dbReference type="Proteomes" id="UP000190027"/>
    </source>
</evidence>
<dbReference type="SUPFAM" id="SSF53300">
    <property type="entry name" value="vWA-like"/>
    <property type="match status" value="1"/>
</dbReference>
<dbReference type="PRINTS" id="PR01021">
    <property type="entry name" value="OMPADOMAIN"/>
</dbReference>
<dbReference type="CDD" id="cd00198">
    <property type="entry name" value="vWFA"/>
    <property type="match status" value="1"/>
</dbReference>
<keyword evidence="9" id="KW-1185">Reference proteome</keyword>
<dbReference type="STRING" id="1121449.SAMN02745704_01665"/>
<accession>A0A1T4X3V3</accession>
<dbReference type="SUPFAM" id="SSF103088">
    <property type="entry name" value="OmpA-like"/>
    <property type="match status" value="1"/>
</dbReference>
<feature type="signal peptide" evidence="6">
    <location>
        <begin position="1"/>
        <end position="28"/>
    </location>
</feature>
<evidence type="ECO:0000256" key="1">
    <source>
        <dbReference type="ARBA" id="ARBA00004442"/>
    </source>
</evidence>
<dbReference type="Gene3D" id="3.30.1330.60">
    <property type="entry name" value="OmpA-like domain"/>
    <property type="match status" value="1"/>
</dbReference>
<keyword evidence="3" id="KW-0998">Cell outer membrane</keyword>
<evidence type="ECO:0000256" key="3">
    <source>
        <dbReference type="ARBA" id="ARBA00023237"/>
    </source>
</evidence>
<evidence type="ECO:0000256" key="6">
    <source>
        <dbReference type="SAM" id="SignalP"/>
    </source>
</evidence>
<dbReference type="Pfam" id="PF00691">
    <property type="entry name" value="OmpA"/>
    <property type="match status" value="1"/>
</dbReference>
<dbReference type="GO" id="GO:0009279">
    <property type="term" value="C:cell outer membrane"/>
    <property type="evidence" value="ECO:0007669"/>
    <property type="project" value="UniProtKB-SubCell"/>
</dbReference>
<evidence type="ECO:0000256" key="4">
    <source>
        <dbReference type="PROSITE-ProRule" id="PRU00473"/>
    </source>
</evidence>
<reference evidence="8 9" key="1">
    <citation type="submission" date="2017-02" db="EMBL/GenBank/DDBJ databases">
        <authorList>
            <person name="Peterson S.W."/>
        </authorList>
    </citation>
    <scope>NUCLEOTIDE SEQUENCE [LARGE SCALE GENOMIC DNA]</scope>
    <source>
        <strain evidence="8 9">DSM 16080</strain>
    </source>
</reference>
<dbReference type="EMBL" id="FUYC01000006">
    <property type="protein sequence ID" value="SKA83551.1"/>
    <property type="molecule type" value="Genomic_DNA"/>
</dbReference>
<evidence type="ECO:0000256" key="2">
    <source>
        <dbReference type="ARBA" id="ARBA00023136"/>
    </source>
</evidence>
<proteinExistence type="predicted"/>
<dbReference type="InterPro" id="IPR006664">
    <property type="entry name" value="OMP_bac"/>
</dbReference>
<sequence length="342" mass="37094">MVNMKRSGLGICLVVLALMMAFSTAAFAGKKVPKVDNFILFVDHSGSMAQKYMGSGAKKIDLAKGMMGKLNDAIPELGYSGAVYTFAPFAGYAQPAPYSTAEVGQAINGLDTDYEVFMRRTPMGNGLIDLDSVLAGLDGKTAVIMVTDGASNIGADPVAQAQALYAKYGGKVCFHVISYADTEKGRMIIDEIRALNSCSVPADGEALMADAAVMDKFVEDVFFTEAAEPQPVDETIVFRLNFDFDKSNIKEDMVPILEQALILLQEKPDMDYVVEGWTDSIGTDAYNMGLSKRRADSVTQWLTGNGINSSRLEPVGKGESVKFDNSTDEGRYQNRRVEIRSK</sequence>
<dbReference type="RefSeq" id="WP_078717229.1">
    <property type="nucleotide sequence ID" value="NZ_FUYC01000006.1"/>
</dbReference>
<dbReference type="InterPro" id="IPR036737">
    <property type="entry name" value="OmpA-like_sf"/>
</dbReference>
<evidence type="ECO:0000259" key="7">
    <source>
        <dbReference type="PROSITE" id="PS51123"/>
    </source>
</evidence>
<feature type="chain" id="PRO_5013318545" evidence="6">
    <location>
        <begin position="29"/>
        <end position="342"/>
    </location>
</feature>
<dbReference type="InterPro" id="IPR050330">
    <property type="entry name" value="Bact_OuterMem_StrucFunc"/>
</dbReference>
<feature type="domain" description="OmpA-like" evidence="7">
    <location>
        <begin position="229"/>
        <end position="342"/>
    </location>
</feature>
<comment type="subcellular location">
    <subcellularLocation>
        <location evidence="1">Cell outer membrane</location>
    </subcellularLocation>
</comment>
<feature type="compositionally biased region" description="Basic and acidic residues" evidence="5">
    <location>
        <begin position="328"/>
        <end position="342"/>
    </location>
</feature>
<dbReference type="InterPro" id="IPR036465">
    <property type="entry name" value="vWFA_dom_sf"/>
</dbReference>
<name>A0A1T4X3V3_9BACT</name>
<dbReference type="PROSITE" id="PS51123">
    <property type="entry name" value="OMPA_2"/>
    <property type="match status" value="1"/>
</dbReference>
<dbReference type="PANTHER" id="PTHR30329">
    <property type="entry name" value="STATOR ELEMENT OF FLAGELLAR MOTOR COMPLEX"/>
    <property type="match status" value="1"/>
</dbReference>
<dbReference type="AlphaFoldDB" id="A0A1T4X3V3"/>
<dbReference type="CDD" id="cd07185">
    <property type="entry name" value="OmpA_C-like"/>
    <property type="match status" value="1"/>
</dbReference>
<gene>
    <name evidence="8" type="ORF">SAMN02745704_01665</name>
</gene>
<protein>
    <submittedName>
        <fullName evidence="8">OmpA-OmpF porin, OOP family</fullName>
    </submittedName>
</protein>
<keyword evidence="2 4" id="KW-0472">Membrane</keyword>
<organism evidence="8 9">
    <name type="scientific">Paucidesulfovibrio gracilis DSM 16080</name>
    <dbReference type="NCBI Taxonomy" id="1121449"/>
    <lineage>
        <taxon>Bacteria</taxon>
        <taxon>Pseudomonadati</taxon>
        <taxon>Thermodesulfobacteriota</taxon>
        <taxon>Desulfovibrionia</taxon>
        <taxon>Desulfovibrionales</taxon>
        <taxon>Desulfovibrionaceae</taxon>
        <taxon>Paucidesulfovibrio</taxon>
    </lineage>
</organism>
<evidence type="ECO:0000256" key="5">
    <source>
        <dbReference type="SAM" id="MobiDB-lite"/>
    </source>
</evidence>
<keyword evidence="6" id="KW-0732">Signal</keyword>
<dbReference type="PANTHER" id="PTHR30329:SF21">
    <property type="entry name" value="LIPOPROTEIN YIAD-RELATED"/>
    <property type="match status" value="1"/>
</dbReference>
<feature type="region of interest" description="Disordered" evidence="5">
    <location>
        <begin position="309"/>
        <end position="342"/>
    </location>
</feature>